<keyword evidence="2" id="KW-0812">Transmembrane</keyword>
<evidence type="ECO:0000256" key="2">
    <source>
        <dbReference type="SAM" id="Phobius"/>
    </source>
</evidence>
<dbReference type="AlphaFoldDB" id="A0A9D1L3R7"/>
<keyword evidence="1" id="KW-0175">Coiled coil</keyword>
<proteinExistence type="predicted"/>
<protein>
    <submittedName>
        <fullName evidence="3">Uncharacterized protein</fullName>
    </submittedName>
</protein>
<feature type="coiled-coil region" evidence="1">
    <location>
        <begin position="200"/>
        <end position="248"/>
    </location>
</feature>
<dbReference type="EMBL" id="DVML01000025">
    <property type="protein sequence ID" value="HIU22881.1"/>
    <property type="molecule type" value="Genomic_DNA"/>
</dbReference>
<accession>A0A9D1L3R7</accession>
<sequence length="348" mass="40867">MNLSFFERLFVVFELCISSPFLVCLFLLFCGLSVILFLKIYRSQKIYTYLIPIVCVVCFLFILICYFPAIQESFNYAIDDIFLKVYFPSITFYFAILITSIIALIVSLISSKLSRTSKTIHIIFFIVNQFLFCVFLSILSTENFDVTSWSDLYQTKEMLSVLETSTITLVLWGLSLSICYVLAKIKEKTEPKEEKVYIEEETYQKQVAEFQEKIAKLEESLSRTVIDDEKVKQEFSILENRCENLEKLLQRKDQYYMEQINQLKQNDVDTKVEGWLHKIEQFVIDKADETDQKIAKLEKDVLVNVPEMKEKLTELNQLLGSFQTELEPYEDSKDNDVEIIDFDEETFD</sequence>
<name>A0A9D1L3R7_9BACT</name>
<feature type="transmembrane region" description="Helical" evidence="2">
    <location>
        <begin position="161"/>
        <end position="183"/>
    </location>
</feature>
<evidence type="ECO:0000256" key="1">
    <source>
        <dbReference type="SAM" id="Coils"/>
    </source>
</evidence>
<feature type="transmembrane region" description="Helical" evidence="2">
    <location>
        <begin position="49"/>
        <end position="70"/>
    </location>
</feature>
<organism evidence="3 4">
    <name type="scientific">Candidatus Fimihabitans intestinipullorum</name>
    <dbReference type="NCBI Taxonomy" id="2840820"/>
    <lineage>
        <taxon>Bacteria</taxon>
        <taxon>Bacillati</taxon>
        <taxon>Mycoplasmatota</taxon>
        <taxon>Mycoplasmatota incertae sedis</taxon>
        <taxon>Candidatus Fimihabitans</taxon>
    </lineage>
</organism>
<evidence type="ECO:0000313" key="3">
    <source>
        <dbReference type="EMBL" id="HIU22881.1"/>
    </source>
</evidence>
<feature type="transmembrane region" description="Helical" evidence="2">
    <location>
        <begin position="90"/>
        <end position="110"/>
    </location>
</feature>
<keyword evidence="2" id="KW-1133">Transmembrane helix</keyword>
<dbReference type="Proteomes" id="UP000824087">
    <property type="component" value="Unassembled WGS sequence"/>
</dbReference>
<reference evidence="3" key="2">
    <citation type="journal article" date="2021" name="PeerJ">
        <title>Extensive microbial diversity within the chicken gut microbiome revealed by metagenomics and culture.</title>
        <authorList>
            <person name="Gilroy R."/>
            <person name="Ravi A."/>
            <person name="Getino M."/>
            <person name="Pursley I."/>
            <person name="Horton D.L."/>
            <person name="Alikhan N.F."/>
            <person name="Baker D."/>
            <person name="Gharbi K."/>
            <person name="Hall N."/>
            <person name="Watson M."/>
            <person name="Adriaenssens E.M."/>
            <person name="Foster-Nyarko E."/>
            <person name="Jarju S."/>
            <person name="Secka A."/>
            <person name="Antonio M."/>
            <person name="Oren A."/>
            <person name="Chaudhuri R.R."/>
            <person name="La Ragione R."/>
            <person name="Hildebrand F."/>
            <person name="Pallen M.J."/>
        </authorList>
    </citation>
    <scope>NUCLEOTIDE SEQUENCE</scope>
    <source>
        <strain evidence="3">CHK197-8231</strain>
    </source>
</reference>
<reference evidence="3" key="1">
    <citation type="submission" date="2020-10" db="EMBL/GenBank/DDBJ databases">
        <authorList>
            <person name="Gilroy R."/>
        </authorList>
    </citation>
    <scope>NUCLEOTIDE SEQUENCE</scope>
    <source>
        <strain evidence="3">CHK197-8231</strain>
    </source>
</reference>
<comment type="caution">
    <text evidence="3">The sequence shown here is derived from an EMBL/GenBank/DDBJ whole genome shotgun (WGS) entry which is preliminary data.</text>
</comment>
<gene>
    <name evidence="3" type="ORF">IAD49_04800</name>
</gene>
<feature type="transmembrane region" description="Helical" evidence="2">
    <location>
        <begin position="122"/>
        <end position="141"/>
    </location>
</feature>
<evidence type="ECO:0000313" key="4">
    <source>
        <dbReference type="Proteomes" id="UP000824087"/>
    </source>
</evidence>
<keyword evidence="2" id="KW-0472">Membrane</keyword>
<feature type="transmembrane region" description="Helical" evidence="2">
    <location>
        <begin position="12"/>
        <end position="37"/>
    </location>
</feature>